<gene>
    <name evidence="7" type="ORF">EVA_15035</name>
</gene>
<evidence type="ECO:0000256" key="5">
    <source>
        <dbReference type="SAM" id="Phobius"/>
    </source>
</evidence>
<organism evidence="7">
    <name type="scientific">gut metagenome</name>
    <dbReference type="NCBI Taxonomy" id="749906"/>
    <lineage>
        <taxon>unclassified sequences</taxon>
        <taxon>metagenomes</taxon>
        <taxon>organismal metagenomes</taxon>
    </lineage>
</organism>
<dbReference type="AlphaFoldDB" id="J9G4W0"/>
<feature type="transmembrane region" description="Helical" evidence="5">
    <location>
        <begin position="12"/>
        <end position="32"/>
    </location>
</feature>
<keyword evidence="2 5" id="KW-0812">Transmembrane</keyword>
<name>J9G4W0_9ZZZZ</name>
<proteinExistence type="predicted"/>
<evidence type="ECO:0000256" key="4">
    <source>
        <dbReference type="ARBA" id="ARBA00023136"/>
    </source>
</evidence>
<evidence type="ECO:0000259" key="6">
    <source>
        <dbReference type="Pfam" id="PF05154"/>
    </source>
</evidence>
<comment type="caution">
    <text evidence="7">The sequence shown here is derived from an EMBL/GenBank/DDBJ whole genome shotgun (WGS) entry which is preliminary data.</text>
</comment>
<accession>J9G4W0</accession>
<reference evidence="7" key="1">
    <citation type="journal article" date="2012" name="PLoS ONE">
        <title>Gene sets for utilization of primary and secondary nutrition supplies in the distal gut of endangered iberian lynx.</title>
        <authorList>
            <person name="Alcaide M."/>
            <person name="Messina E."/>
            <person name="Richter M."/>
            <person name="Bargiela R."/>
            <person name="Peplies J."/>
            <person name="Huws S.A."/>
            <person name="Newbold C.J."/>
            <person name="Golyshin P.N."/>
            <person name="Simon M.A."/>
            <person name="Lopez G."/>
            <person name="Yakimov M.M."/>
            <person name="Ferrer M."/>
        </authorList>
    </citation>
    <scope>NUCLEOTIDE SEQUENCE</scope>
</reference>
<evidence type="ECO:0000256" key="2">
    <source>
        <dbReference type="ARBA" id="ARBA00022692"/>
    </source>
</evidence>
<dbReference type="InterPro" id="IPR007829">
    <property type="entry name" value="TM2"/>
</dbReference>
<keyword evidence="4 5" id="KW-0472">Membrane</keyword>
<evidence type="ECO:0000256" key="1">
    <source>
        <dbReference type="ARBA" id="ARBA00004141"/>
    </source>
</evidence>
<evidence type="ECO:0000313" key="7">
    <source>
        <dbReference type="EMBL" id="EJW96857.1"/>
    </source>
</evidence>
<feature type="transmembrane region" description="Helical" evidence="5">
    <location>
        <begin position="39"/>
        <end position="63"/>
    </location>
</feature>
<dbReference type="Pfam" id="PF05154">
    <property type="entry name" value="TM2"/>
    <property type="match status" value="1"/>
</dbReference>
<dbReference type="GO" id="GO:0016020">
    <property type="term" value="C:membrane"/>
    <property type="evidence" value="ECO:0007669"/>
    <property type="project" value="UniProtKB-SubCell"/>
</dbReference>
<feature type="domain" description="TM2" evidence="6">
    <location>
        <begin position="9"/>
        <end position="47"/>
    </location>
</feature>
<sequence>MEARLQNERKSLVLAYVFWLCIGYLGAHLWYLGRRRHALVYVVCVMLMTASVLLTGAVNAFGFDTGFVERFLSGVPILIVSFGMIADLFLMPRYARQALEAKRRELIERYQQQGYL</sequence>
<evidence type="ECO:0000256" key="3">
    <source>
        <dbReference type="ARBA" id="ARBA00022989"/>
    </source>
</evidence>
<keyword evidence="3 5" id="KW-1133">Transmembrane helix</keyword>
<dbReference type="EMBL" id="AMCI01005064">
    <property type="protein sequence ID" value="EJW96857.1"/>
    <property type="molecule type" value="Genomic_DNA"/>
</dbReference>
<protein>
    <submittedName>
        <fullName evidence="7">Membrane protein containing TM2 domain protein</fullName>
    </submittedName>
</protein>
<feature type="transmembrane region" description="Helical" evidence="5">
    <location>
        <begin position="75"/>
        <end position="95"/>
    </location>
</feature>
<comment type="subcellular location">
    <subcellularLocation>
        <location evidence="1">Membrane</location>
        <topology evidence="1">Multi-pass membrane protein</topology>
    </subcellularLocation>
</comment>